<evidence type="ECO:0000313" key="2">
    <source>
        <dbReference type="EMBL" id="MCY6957999.1"/>
    </source>
</evidence>
<protein>
    <submittedName>
        <fullName evidence="2">Transporter</fullName>
    </submittedName>
</protein>
<feature type="transmembrane region" description="Helical" evidence="1">
    <location>
        <begin position="43"/>
        <end position="68"/>
    </location>
</feature>
<keyword evidence="1" id="KW-1133">Transmembrane helix</keyword>
<organism evidence="2 3">
    <name type="scientific">Clostridium brassicae</name>
    <dbReference type="NCBI Taxonomy" id="2999072"/>
    <lineage>
        <taxon>Bacteria</taxon>
        <taxon>Bacillati</taxon>
        <taxon>Bacillota</taxon>
        <taxon>Clostridia</taxon>
        <taxon>Eubacteriales</taxon>
        <taxon>Clostridiaceae</taxon>
        <taxon>Clostridium</taxon>
    </lineage>
</organism>
<dbReference type="InterPro" id="IPR038728">
    <property type="entry name" value="YkvI-like"/>
</dbReference>
<evidence type="ECO:0000313" key="3">
    <source>
        <dbReference type="Proteomes" id="UP001144612"/>
    </source>
</evidence>
<gene>
    <name evidence="2" type="ORF">OW729_05190</name>
</gene>
<feature type="transmembrane region" description="Helical" evidence="1">
    <location>
        <begin position="219"/>
        <end position="243"/>
    </location>
</feature>
<proteinExistence type="predicted"/>
<dbReference type="RefSeq" id="WP_268060413.1">
    <property type="nucleotide sequence ID" value="NZ_JAPQFJ010000004.1"/>
</dbReference>
<name>A0ABT4D6S1_9CLOT</name>
<feature type="transmembrane region" description="Helical" evidence="1">
    <location>
        <begin position="263"/>
        <end position="281"/>
    </location>
</feature>
<keyword evidence="3" id="KW-1185">Reference proteome</keyword>
<dbReference type="EMBL" id="JAPQFJ010000004">
    <property type="protein sequence ID" value="MCY6957999.1"/>
    <property type="molecule type" value="Genomic_DNA"/>
</dbReference>
<keyword evidence="1" id="KW-0472">Membrane</keyword>
<dbReference type="Proteomes" id="UP001144612">
    <property type="component" value="Unassembled WGS sequence"/>
</dbReference>
<dbReference type="PANTHER" id="PTHR37814">
    <property type="entry name" value="CONSERVED MEMBRANE PROTEIN"/>
    <property type="match status" value="1"/>
</dbReference>
<keyword evidence="1" id="KW-0812">Transmembrane</keyword>
<comment type="caution">
    <text evidence="2">The sequence shown here is derived from an EMBL/GenBank/DDBJ whole genome shotgun (WGS) entry which is preliminary data.</text>
</comment>
<feature type="transmembrane region" description="Helical" evidence="1">
    <location>
        <begin position="185"/>
        <end position="207"/>
    </location>
</feature>
<feature type="transmembrane region" description="Helical" evidence="1">
    <location>
        <begin position="116"/>
        <end position="134"/>
    </location>
</feature>
<feature type="transmembrane region" description="Helical" evidence="1">
    <location>
        <begin position="324"/>
        <end position="345"/>
    </location>
</feature>
<dbReference type="PANTHER" id="PTHR37814:SF1">
    <property type="entry name" value="MEMBRANE PROTEIN"/>
    <property type="match status" value="1"/>
</dbReference>
<evidence type="ECO:0000256" key="1">
    <source>
        <dbReference type="SAM" id="Phobius"/>
    </source>
</evidence>
<sequence>MKKYLSLTFQLAAVFIGTIVGAGLASGEEITLFFSRYGCKSFIGLLICMLIYVIMGFIIIHISTKYNLNSYNEFIRLVSPGFLGQVTDILTSIFLLSGSAIILAGSGALISQFFHVSKWIGIILMCCLSIYILLKDTEGLLEINSFIVPCLIIIITTIFILFISLSKDMVNIPYIMNIADSKYNWFISALLYAGFNIISCSGVLVPLSSEIKSKTPLKFGVLLGSIILTVIAFMINLMLMLNIPNIFQYDIPLLYVADRFGKLIQIMLLCVMWLEMFSTEVSDIYSLGKTIENVFNIPYKKAVIIIILLALPISQLGFVNLITYVYPAFGAISFVFIIQCIIFYFKQKSIH</sequence>
<feature type="transmembrane region" description="Helical" evidence="1">
    <location>
        <begin position="302"/>
        <end position="318"/>
    </location>
</feature>
<feature type="transmembrane region" description="Helical" evidence="1">
    <location>
        <begin position="146"/>
        <end position="165"/>
    </location>
</feature>
<reference evidence="2" key="1">
    <citation type="submission" date="2022-12" db="EMBL/GenBank/DDBJ databases">
        <title>Clostridium sp. nov., isolated from industrial wastewater.</title>
        <authorList>
            <person name="Jiayan W."/>
        </authorList>
    </citation>
    <scope>NUCLEOTIDE SEQUENCE</scope>
    <source>
        <strain evidence="2">ZC22-4</strain>
    </source>
</reference>
<feature type="transmembrane region" description="Helical" evidence="1">
    <location>
        <begin position="89"/>
        <end position="110"/>
    </location>
</feature>
<accession>A0ABT4D6S1</accession>